<name>A0A0H4XH71_9BACT</name>
<dbReference type="GO" id="GO:0006799">
    <property type="term" value="P:polyphosphate biosynthetic process"/>
    <property type="evidence" value="ECO:0007669"/>
    <property type="project" value="UniProtKB-ARBA"/>
</dbReference>
<keyword evidence="3" id="KW-1185">Reference proteome</keyword>
<evidence type="ECO:0000313" key="3">
    <source>
        <dbReference type="Proteomes" id="UP000009026"/>
    </source>
</evidence>
<sequence>MLSFAEGEVTKLRREFKLVLEAQTAAVLSTRLSLELEGHLPPPTRIVSVYFDRPGGPLAARAMLTPDDCLKVRTKEYSPDLGASGAARVVLEVKRERRGLTQKRRVWVPRTDLGRVLRGGASLLPLIAGGSLSPVLAVTYTRHVYQSSRAWRVTVDRDIRYHRIAPELAMSQLPLTVERLEPAQWLEPRVVVEVKHLGHELPDWLASLNPGGAPAYSKFSEGMTKVHTFATDGVAGG</sequence>
<proteinExistence type="predicted"/>
<dbReference type="InterPro" id="IPR018966">
    <property type="entry name" value="VTC_domain"/>
</dbReference>
<dbReference type="KEGG" id="mym:A176_004454"/>
<dbReference type="InterPro" id="IPR042267">
    <property type="entry name" value="VTC_sf"/>
</dbReference>
<dbReference type="Proteomes" id="UP000009026">
    <property type="component" value="Chromosome"/>
</dbReference>
<dbReference type="RefSeq" id="WP_002639086.1">
    <property type="nucleotide sequence ID" value="NZ_CP012109.1"/>
</dbReference>
<accession>A0A0H4XH71</accession>
<protein>
    <recommendedName>
        <fullName evidence="1">VTC domain-containing protein</fullName>
    </recommendedName>
</protein>
<reference evidence="2 3" key="1">
    <citation type="journal article" date="2016" name="PLoS ONE">
        <title>Complete Genome Sequence and Comparative Genomics of a Novel Myxobacterium Myxococcus hansupus.</title>
        <authorList>
            <person name="Sharma G."/>
            <person name="Narwani T."/>
            <person name="Subramanian S."/>
        </authorList>
    </citation>
    <scope>NUCLEOTIDE SEQUENCE [LARGE SCALE GENOMIC DNA]</scope>
    <source>
        <strain evidence="3">mixupus</strain>
    </source>
</reference>
<dbReference type="PATRIC" id="fig|1297742.4.peg.4496"/>
<gene>
    <name evidence="2" type="ORF">A176_004454</name>
</gene>
<dbReference type="Gene3D" id="3.20.100.30">
    <property type="entry name" value="VTC, catalytic tunnel domain"/>
    <property type="match status" value="1"/>
</dbReference>
<dbReference type="Pfam" id="PF09359">
    <property type="entry name" value="VTC"/>
    <property type="match status" value="1"/>
</dbReference>
<feature type="domain" description="VTC" evidence="1">
    <location>
        <begin position="13"/>
        <end position="227"/>
    </location>
</feature>
<evidence type="ECO:0000259" key="1">
    <source>
        <dbReference type="Pfam" id="PF09359"/>
    </source>
</evidence>
<dbReference type="STRING" id="1297742.A176_004454"/>
<evidence type="ECO:0000313" key="2">
    <source>
        <dbReference type="EMBL" id="AKQ67542.1"/>
    </source>
</evidence>
<dbReference type="OrthoDB" id="5380777at2"/>
<dbReference type="EMBL" id="CP012109">
    <property type="protein sequence ID" value="AKQ67542.1"/>
    <property type="molecule type" value="Genomic_DNA"/>
</dbReference>
<dbReference type="AlphaFoldDB" id="A0A0H4XH71"/>
<organism evidence="2 3">
    <name type="scientific">Pseudomyxococcus hansupus</name>
    <dbReference type="NCBI Taxonomy" id="1297742"/>
    <lineage>
        <taxon>Bacteria</taxon>
        <taxon>Pseudomonadati</taxon>
        <taxon>Myxococcota</taxon>
        <taxon>Myxococcia</taxon>
        <taxon>Myxococcales</taxon>
        <taxon>Cystobacterineae</taxon>
        <taxon>Myxococcaceae</taxon>
        <taxon>Pseudomyxococcus</taxon>
    </lineage>
</organism>